<organism evidence="1 2">
    <name type="scientific">Ruegeria marisflavi</name>
    <dbReference type="NCBI Taxonomy" id="2984152"/>
    <lineage>
        <taxon>Bacteria</taxon>
        <taxon>Pseudomonadati</taxon>
        <taxon>Pseudomonadota</taxon>
        <taxon>Alphaproteobacteria</taxon>
        <taxon>Rhodobacterales</taxon>
        <taxon>Roseobacteraceae</taxon>
        <taxon>Ruegeria</taxon>
    </lineage>
</organism>
<name>A0ABT2WY32_9RHOB</name>
<gene>
    <name evidence="1" type="ORF">OEZ49_22980</name>
</gene>
<evidence type="ECO:0000313" key="1">
    <source>
        <dbReference type="EMBL" id="MCU9840607.1"/>
    </source>
</evidence>
<accession>A0ABT2WY32</accession>
<comment type="caution">
    <text evidence="1">The sequence shown here is derived from an EMBL/GenBank/DDBJ whole genome shotgun (WGS) entry which is preliminary data.</text>
</comment>
<dbReference type="EMBL" id="JAOVQN010000060">
    <property type="protein sequence ID" value="MCU9840607.1"/>
    <property type="molecule type" value="Genomic_DNA"/>
</dbReference>
<protein>
    <submittedName>
        <fullName evidence="1">Uncharacterized protein</fullName>
    </submittedName>
</protein>
<proteinExistence type="predicted"/>
<sequence length="110" mass="11772">MTLVALPSIGEFQVNTCSLDNQTSPLVAALRDGSYVTAWNSRGQDGDEYGAFAKIYSSDGLPIGDEFQVNSQSEGHQNIRAIASMSDGGFLALWSSLDTIAGSATRFFWA</sequence>
<dbReference type="Proteomes" id="UP001321014">
    <property type="component" value="Unassembled WGS sequence"/>
</dbReference>
<keyword evidence="2" id="KW-1185">Reference proteome</keyword>
<evidence type="ECO:0000313" key="2">
    <source>
        <dbReference type="Proteomes" id="UP001321014"/>
    </source>
</evidence>
<dbReference type="RefSeq" id="WP_263390460.1">
    <property type="nucleotide sequence ID" value="NZ_JAOVQN010000060.1"/>
</dbReference>
<reference evidence="1 2" key="1">
    <citation type="submission" date="2022-10" db="EMBL/GenBank/DDBJ databases">
        <title>Ruegeria sp. nov., isolated from ocean surface water.</title>
        <authorList>
            <person name="He W."/>
            <person name="Wang L."/>
            <person name="Zhang D.-F."/>
        </authorList>
    </citation>
    <scope>NUCLEOTIDE SEQUENCE [LARGE SCALE GENOMIC DNA]</scope>
    <source>
        <strain evidence="1 2">WL0004</strain>
    </source>
</reference>